<feature type="compositionally biased region" description="Acidic residues" evidence="1">
    <location>
        <begin position="718"/>
        <end position="730"/>
    </location>
</feature>
<dbReference type="InterPro" id="IPR011021">
    <property type="entry name" value="Arrestin-like_N"/>
</dbReference>
<feature type="compositionally biased region" description="Polar residues" evidence="1">
    <location>
        <begin position="357"/>
        <end position="371"/>
    </location>
</feature>
<feature type="compositionally biased region" description="Polar residues" evidence="1">
    <location>
        <begin position="510"/>
        <end position="534"/>
    </location>
</feature>
<feature type="compositionally biased region" description="Polar residues" evidence="1">
    <location>
        <begin position="642"/>
        <end position="656"/>
    </location>
</feature>
<protein>
    <recommendedName>
        <fullName evidence="2">Arrestin-like N-terminal domain-containing protein</fullName>
    </recommendedName>
</protein>
<name>A0A168NAX0_ABSGL</name>
<dbReference type="InterPro" id="IPR014752">
    <property type="entry name" value="Arrestin-like_C"/>
</dbReference>
<dbReference type="PANTHER" id="PTHR11188:SF17">
    <property type="entry name" value="FI21816P1"/>
    <property type="match status" value="1"/>
</dbReference>
<feature type="compositionally biased region" description="Polar residues" evidence="1">
    <location>
        <begin position="461"/>
        <end position="471"/>
    </location>
</feature>
<dbReference type="Gene3D" id="2.60.40.640">
    <property type="match status" value="2"/>
</dbReference>
<feature type="compositionally biased region" description="Polar residues" evidence="1">
    <location>
        <begin position="443"/>
        <end position="452"/>
    </location>
</feature>
<dbReference type="OrthoDB" id="2283785at2759"/>
<keyword evidence="4" id="KW-1185">Reference proteome</keyword>
<sequence length="829" mass="91657">MALTSHHDVTIRLVLDENRPYFPGDSIKGKVMLACPRPISPHGIRLIWAGGVTIRPTPQDQENHLYFRRNYAVSNNKLDGKKVSNGMAYKSSAFVENYDTSIPLLFVMEQAVTYSFAFDVKVPVDIPLPSSTEAETSMLGGKIVYTIECCLDLMMDDPAPIRSHTMVTVLEHIDVRSPELAVPRTEESVYALWLAGTPKTNPCNYRTAMRATLPYQASTRGGQVNIVIHVWHSVEYQRPKGVTVSLIRVRQLHYHGSAYAFPDETILLMRADVDLKQDKKFVQTLHCTLPIREDLTPSISDNAKLLEIFYKVHIKVQLQEGSYQTMAGDIQNYMSVEVPLLIGTVPLMIGKKMVSPRKNSACPTTTVASAISNGSKKSDGSKDNDGVSVRSAELNKKQGSGLFGRKSIKHEPTNEKKNGSFRKIFNWSGSKSKLKDDSATLISTSNSNSGNNKLGDEEPIQNYSGFSSSKNTDYDQRNSFHNGSQTSQSISSPRMEMDTLTAKMQDLNSPRSTISTLNNDTSKTHQPFKITDSSTELKPDEKGDEIFDFELLAAINKSKADAEAAAAVSAGPTSASTFSNHQGGDTTDIDPTSPAGLSTSMNTATIAPTTDINHTLDKTRRQSGSIKEDDIFDNGTDGRPQSPMSVPTTITSNNDPAGTGRARAVTYHNIFESSDDEEYDDEDEAEQISISDQQGQQLLPTTVTDQDNGISYHSPFMDSDDDGDSDEEDNNNPTNANDEMGDGRIIKPAENDNSDRLTKEASTSYYQQQQNQHQLPSPPPDQQPHHYSEYKGNHDHSSTSSDESDDSPLNLMSKRSRQRWQQQQQQQPL</sequence>
<dbReference type="Proteomes" id="UP000078561">
    <property type="component" value="Unassembled WGS sequence"/>
</dbReference>
<dbReference type="PANTHER" id="PTHR11188">
    <property type="entry name" value="ARRESTIN DOMAIN CONTAINING PROTEIN"/>
    <property type="match status" value="1"/>
</dbReference>
<dbReference type="InterPro" id="IPR050357">
    <property type="entry name" value="Arrestin_domain-protein"/>
</dbReference>
<feature type="compositionally biased region" description="Basic and acidic residues" evidence="1">
    <location>
        <begin position="376"/>
        <end position="385"/>
    </location>
</feature>
<feature type="compositionally biased region" description="Polar residues" evidence="1">
    <location>
        <begin position="479"/>
        <end position="492"/>
    </location>
</feature>
<feature type="region of interest" description="Disordered" evidence="1">
    <location>
        <begin position="443"/>
        <end position="493"/>
    </location>
</feature>
<evidence type="ECO:0000313" key="4">
    <source>
        <dbReference type="Proteomes" id="UP000078561"/>
    </source>
</evidence>
<evidence type="ECO:0000259" key="2">
    <source>
        <dbReference type="Pfam" id="PF00339"/>
    </source>
</evidence>
<dbReference type="GO" id="GO:0005737">
    <property type="term" value="C:cytoplasm"/>
    <property type="evidence" value="ECO:0007669"/>
    <property type="project" value="TreeGrafter"/>
</dbReference>
<feature type="region of interest" description="Disordered" evidence="1">
    <location>
        <begin position="356"/>
        <end position="422"/>
    </location>
</feature>
<feature type="compositionally biased region" description="Acidic residues" evidence="1">
    <location>
        <begin position="673"/>
        <end position="686"/>
    </location>
</feature>
<dbReference type="AlphaFoldDB" id="A0A168NAX0"/>
<proteinExistence type="predicted"/>
<evidence type="ECO:0000313" key="3">
    <source>
        <dbReference type="EMBL" id="SAM00171.1"/>
    </source>
</evidence>
<dbReference type="Pfam" id="PF00339">
    <property type="entry name" value="Arrestin_N"/>
    <property type="match status" value="1"/>
</dbReference>
<feature type="compositionally biased region" description="Basic and acidic residues" evidence="1">
    <location>
        <begin position="409"/>
        <end position="418"/>
    </location>
</feature>
<feature type="compositionally biased region" description="Basic and acidic residues" evidence="1">
    <location>
        <begin position="783"/>
        <end position="797"/>
    </location>
</feature>
<dbReference type="InParanoid" id="A0A168NAX0"/>
<feature type="compositionally biased region" description="Polar residues" evidence="1">
    <location>
        <begin position="688"/>
        <end position="711"/>
    </location>
</feature>
<feature type="compositionally biased region" description="Basic and acidic residues" evidence="1">
    <location>
        <begin position="741"/>
        <end position="759"/>
    </location>
</feature>
<dbReference type="EMBL" id="LT553165">
    <property type="protein sequence ID" value="SAM00171.1"/>
    <property type="molecule type" value="Genomic_DNA"/>
</dbReference>
<accession>A0A168NAX0</accession>
<organism evidence="3">
    <name type="scientific">Absidia glauca</name>
    <name type="common">Pin mould</name>
    <dbReference type="NCBI Taxonomy" id="4829"/>
    <lineage>
        <taxon>Eukaryota</taxon>
        <taxon>Fungi</taxon>
        <taxon>Fungi incertae sedis</taxon>
        <taxon>Mucoromycota</taxon>
        <taxon>Mucoromycotina</taxon>
        <taxon>Mucoromycetes</taxon>
        <taxon>Mucorales</taxon>
        <taxon>Cunninghamellaceae</taxon>
        <taxon>Absidia</taxon>
    </lineage>
</organism>
<dbReference type="OMA" id="YTRTPEM"/>
<dbReference type="GO" id="GO:0015031">
    <property type="term" value="P:protein transport"/>
    <property type="evidence" value="ECO:0007669"/>
    <property type="project" value="TreeGrafter"/>
</dbReference>
<feature type="domain" description="Arrestin-like N-terminal" evidence="2">
    <location>
        <begin position="15"/>
        <end position="175"/>
    </location>
</feature>
<gene>
    <name evidence="3" type="primary">ABSGL_05848.1 scaffold 7570</name>
</gene>
<dbReference type="STRING" id="4829.A0A168NAX0"/>
<feature type="region of interest" description="Disordered" evidence="1">
    <location>
        <begin position="617"/>
        <end position="829"/>
    </location>
</feature>
<feature type="region of interest" description="Disordered" evidence="1">
    <location>
        <begin position="510"/>
        <end position="539"/>
    </location>
</feature>
<evidence type="ECO:0000256" key="1">
    <source>
        <dbReference type="SAM" id="MobiDB-lite"/>
    </source>
</evidence>
<reference evidence="3" key="1">
    <citation type="submission" date="2016-04" db="EMBL/GenBank/DDBJ databases">
        <authorList>
            <person name="Evans L.H."/>
            <person name="Alamgir A."/>
            <person name="Owens N."/>
            <person name="Weber N.D."/>
            <person name="Virtaneva K."/>
            <person name="Barbian K."/>
            <person name="Babar A."/>
            <person name="Rosenke K."/>
        </authorList>
    </citation>
    <scope>NUCLEOTIDE SEQUENCE [LARGE SCALE GENOMIC DNA]</scope>
    <source>
        <strain evidence="3">CBS 101.48</strain>
    </source>
</reference>